<evidence type="ECO:0000256" key="4">
    <source>
        <dbReference type="ARBA" id="ARBA00022737"/>
    </source>
</evidence>
<accession>A0A6P8AXE5</accession>
<dbReference type="InterPro" id="IPR036322">
    <property type="entry name" value="WD40_repeat_dom_sf"/>
</dbReference>
<feature type="region of interest" description="Disordered" evidence="7">
    <location>
        <begin position="411"/>
        <end position="431"/>
    </location>
</feature>
<reference evidence="9" key="2">
    <citation type="submission" date="2019-10" db="EMBL/GenBank/DDBJ databases">
        <authorList>
            <consortium name="NCBI Genome Project"/>
        </authorList>
    </citation>
    <scope>NUCLEOTIDE SEQUENCE</scope>
    <source>
        <strain evidence="9">NI907</strain>
    </source>
</reference>
<comment type="function">
    <text evidence="1 6">Component of the RIX1 complex required for processing of ITS2 sequences from 35S pre-rRNA.</text>
</comment>
<dbReference type="Gene3D" id="2.130.10.10">
    <property type="entry name" value="YVTN repeat-like/Quinoprotein amine dehydrogenase"/>
    <property type="match status" value="2"/>
</dbReference>
<evidence type="ECO:0000256" key="7">
    <source>
        <dbReference type="SAM" id="MobiDB-lite"/>
    </source>
</evidence>
<evidence type="ECO:0000313" key="8">
    <source>
        <dbReference type="Proteomes" id="UP000515153"/>
    </source>
</evidence>
<evidence type="ECO:0000256" key="3">
    <source>
        <dbReference type="ARBA" id="ARBA00022574"/>
    </source>
</evidence>
<evidence type="ECO:0000256" key="2">
    <source>
        <dbReference type="ARBA" id="ARBA00010143"/>
    </source>
</evidence>
<dbReference type="InterPro" id="IPR045227">
    <property type="entry name" value="WDR18/Ipi3/RID3"/>
</dbReference>
<dbReference type="AlphaFoldDB" id="A0A6P8AXE5"/>
<dbReference type="GO" id="GO:0006261">
    <property type="term" value="P:DNA-templated DNA replication"/>
    <property type="evidence" value="ECO:0007669"/>
    <property type="project" value="TreeGrafter"/>
</dbReference>
<keyword evidence="8" id="KW-1185">Reference proteome</keyword>
<protein>
    <recommendedName>
        <fullName evidence="6">Pre-rRNA-processing protein IPI3</fullName>
    </recommendedName>
</protein>
<dbReference type="InterPro" id="IPR015943">
    <property type="entry name" value="WD40/YVTN_repeat-like_dom_sf"/>
</dbReference>
<proteinExistence type="inferred from homology"/>
<dbReference type="Pfam" id="PF00400">
    <property type="entry name" value="WD40"/>
    <property type="match status" value="2"/>
</dbReference>
<keyword evidence="4" id="KW-0677">Repeat</keyword>
<reference evidence="8 9" key="1">
    <citation type="journal article" date="2019" name="Mol. Biol. Evol.">
        <title>Blast fungal genomes show frequent chromosomal changes, gene gains and losses, and effector gene turnover.</title>
        <authorList>
            <person name="Gomez Luciano L.B."/>
            <person name="Jason Tsai I."/>
            <person name="Chuma I."/>
            <person name="Tosa Y."/>
            <person name="Chen Y.H."/>
            <person name="Li J.Y."/>
            <person name="Li M.Y."/>
            <person name="Jade Lu M.Y."/>
            <person name="Nakayashiki H."/>
            <person name="Li W.H."/>
        </authorList>
    </citation>
    <scope>NUCLEOTIDE SEQUENCE [LARGE SCALE GENOMIC DNA]</scope>
    <source>
        <strain evidence="8 9">NI907</strain>
    </source>
</reference>
<keyword evidence="6" id="KW-0539">Nucleus</keyword>
<name>A0A6P8AXE5_PYRGI</name>
<reference evidence="9" key="3">
    <citation type="submission" date="2025-08" db="UniProtKB">
        <authorList>
            <consortium name="RefSeq"/>
        </authorList>
    </citation>
    <scope>IDENTIFICATION</scope>
    <source>
        <strain evidence="9">NI907</strain>
    </source>
</reference>
<dbReference type="GO" id="GO:0006364">
    <property type="term" value="P:rRNA processing"/>
    <property type="evidence" value="ECO:0007669"/>
    <property type="project" value="UniProtKB-UniRule"/>
</dbReference>
<dbReference type="GeneID" id="41965175"/>
<feature type="compositionally biased region" description="Polar residues" evidence="7">
    <location>
        <begin position="411"/>
        <end position="425"/>
    </location>
</feature>
<evidence type="ECO:0000256" key="1">
    <source>
        <dbReference type="ARBA" id="ARBA00002355"/>
    </source>
</evidence>
<evidence type="ECO:0000313" key="9">
    <source>
        <dbReference type="RefSeq" id="XP_030979539.1"/>
    </source>
</evidence>
<comment type="similarity">
    <text evidence="2 6">Belongs to the WD repeat IPI3/WDR18 family.</text>
</comment>
<dbReference type="GO" id="GO:0120330">
    <property type="term" value="C:rixosome complex"/>
    <property type="evidence" value="ECO:0007669"/>
    <property type="project" value="UniProtKB-UniRule"/>
</dbReference>
<dbReference type="PROSITE" id="PS50082">
    <property type="entry name" value="WD_REPEATS_2"/>
    <property type="match status" value="1"/>
</dbReference>
<dbReference type="SUPFAM" id="SSF50978">
    <property type="entry name" value="WD40 repeat-like"/>
    <property type="match status" value="1"/>
</dbReference>
<evidence type="ECO:0000256" key="6">
    <source>
        <dbReference type="RuleBase" id="RU369067"/>
    </source>
</evidence>
<dbReference type="FunFam" id="2.130.10.10:FF:000929">
    <property type="entry name" value="Ribosomal assembly complex component Ipi3"/>
    <property type="match status" value="1"/>
</dbReference>
<dbReference type="PANTHER" id="PTHR18763">
    <property type="entry name" value="WD-REPEAT PROTEIN 18"/>
    <property type="match status" value="1"/>
</dbReference>
<dbReference type="Proteomes" id="UP000515153">
    <property type="component" value="Chromosome VII"/>
</dbReference>
<dbReference type="PANTHER" id="PTHR18763:SF0">
    <property type="entry name" value="WD REPEAT-CONTAINING PROTEIN 18"/>
    <property type="match status" value="1"/>
</dbReference>
<dbReference type="RefSeq" id="XP_030979539.1">
    <property type="nucleotide sequence ID" value="XM_031130267.1"/>
</dbReference>
<organism evidence="8 9">
    <name type="scientific">Pyricularia grisea</name>
    <name type="common">Crabgrass-specific blast fungus</name>
    <name type="synonym">Magnaporthe grisea</name>
    <dbReference type="NCBI Taxonomy" id="148305"/>
    <lineage>
        <taxon>Eukaryota</taxon>
        <taxon>Fungi</taxon>
        <taxon>Dikarya</taxon>
        <taxon>Ascomycota</taxon>
        <taxon>Pezizomycotina</taxon>
        <taxon>Sordariomycetes</taxon>
        <taxon>Sordariomycetidae</taxon>
        <taxon>Magnaporthales</taxon>
        <taxon>Pyriculariaceae</taxon>
        <taxon>Pyricularia</taxon>
    </lineage>
</organism>
<dbReference type="InterPro" id="IPR001680">
    <property type="entry name" value="WD40_rpt"/>
</dbReference>
<feature type="repeat" description="WD" evidence="5">
    <location>
        <begin position="122"/>
        <end position="153"/>
    </location>
</feature>
<keyword evidence="3 5" id="KW-0853">WD repeat</keyword>
<dbReference type="SMART" id="SM00320">
    <property type="entry name" value="WD40"/>
    <property type="match status" value="5"/>
</dbReference>
<keyword evidence="6" id="KW-0698">rRNA processing</keyword>
<dbReference type="GO" id="GO:0005656">
    <property type="term" value="C:nuclear pre-replicative complex"/>
    <property type="evidence" value="ECO:0007669"/>
    <property type="project" value="TreeGrafter"/>
</dbReference>
<gene>
    <name evidence="9" type="ORF">PgNI_10294</name>
</gene>
<dbReference type="KEGG" id="pgri:PgNI_10294"/>
<comment type="subcellular location">
    <subcellularLocation>
        <location evidence="6">Nucleus</location>
    </subcellularLocation>
</comment>
<evidence type="ECO:0000256" key="5">
    <source>
        <dbReference type="PROSITE-ProRule" id="PRU00221"/>
    </source>
</evidence>
<sequence length="463" mass="48794">MLSEEFVSSLCGGPLSSNTSIAKDVGIYVHTLSPAYSVKSAFKKNSAAPNCVAVNDSHIFAAQHEKAALHVYSRIRGNQEAYVPFPEKIRCVALADDVLILGTAEGRIMLWEFCTGRLVSTPACHVQPVTCLAVTPHSVLSGSDDSNVQVWSLAQLLELDHIAEQAPERTLSNHRAAITALAASSGADGGSGATDSTLCVSASKDKTCVIWNYRTGLPLRTLLFPASPLCLSLDPCTRALCLAADDGSVYLVELFGEPAPLLGPHAAEAASTVVQVTSPFGMAPPEAGPASCLATSYDGTVLLSGHAKGKILQWSLADNSPPTELADLNAAVSNLVFVPPLPSSSFGQSTTKSPTIVKPAANADKTYAFTAHFNADLGSSTEPSRFEKLMNTPGFSEDVLKQAILGFQQPSAAATPAVTTNGSSDDGNEVEELRRQNEELLQIVNEQKALYKQVLQRQAGAQS</sequence>
<comment type="subunit">
    <text evidence="6">Component of the RIX1 complex, composed of IPI1, RIX1/IPI2 and IPI3 in a 1:2:2 stoichiometry. The complex interacts (via RIX1) with MDN1 (via its hexameric AAA ATPase ring) and the pre-60S ribosome particles.</text>
</comment>